<sequence>MLALPRRNHGYLLHQLLRRFSVGLMFSSRMSRARYERHPRFRLSDTMQVQACENANIAFPVHMVIRHRPDAKMTCKHSEIVTRRAESIVKAASCSSIFNSAPPARIEEGTANECSRYRLRLTSRGAHETAHGVVGRFFRRDSTLVCVDRRTRASQLQAYAKSDDGRPEPLRSPQAPKPAAQLHSNGAGVVHTPAGAAENISNKLPLLRRNISYALSFQQSVHARVNFAGEAWRAELRTAKYAHTSYCRFRGGAFSAHNFKQLILSSDADTTSVFPFSPPLHFNAAPYLPYFTLIGSQYLGCYKPPNLSQLLPSQYDGGHGGVAARRRHKHSFCYQENITNQEAPATATLITSARSLARGLAVRAGYQESNTKQEILSNVTGSLLAHTEHEYRSWSQDTKVKPEMKDKDRASSSKKNAWKHCSSRGGATVAERLACSPPTNAIRVHSPVGSLRILACGNRAGR</sequence>
<organism evidence="2 3">
    <name type="scientific">Dryococelus australis</name>
    <dbReference type="NCBI Taxonomy" id="614101"/>
    <lineage>
        <taxon>Eukaryota</taxon>
        <taxon>Metazoa</taxon>
        <taxon>Ecdysozoa</taxon>
        <taxon>Arthropoda</taxon>
        <taxon>Hexapoda</taxon>
        <taxon>Insecta</taxon>
        <taxon>Pterygota</taxon>
        <taxon>Neoptera</taxon>
        <taxon>Polyneoptera</taxon>
        <taxon>Phasmatodea</taxon>
        <taxon>Verophasmatodea</taxon>
        <taxon>Anareolatae</taxon>
        <taxon>Phasmatidae</taxon>
        <taxon>Eurycanthinae</taxon>
        <taxon>Dryococelus</taxon>
    </lineage>
</organism>
<dbReference type="EMBL" id="JARBHB010000015">
    <property type="protein sequence ID" value="KAJ8867499.1"/>
    <property type="molecule type" value="Genomic_DNA"/>
</dbReference>
<feature type="compositionally biased region" description="Basic and acidic residues" evidence="1">
    <location>
        <begin position="394"/>
        <end position="411"/>
    </location>
</feature>
<proteinExistence type="predicted"/>
<evidence type="ECO:0000313" key="3">
    <source>
        <dbReference type="Proteomes" id="UP001159363"/>
    </source>
</evidence>
<reference evidence="2 3" key="1">
    <citation type="submission" date="2023-02" db="EMBL/GenBank/DDBJ databases">
        <title>LHISI_Scaffold_Assembly.</title>
        <authorList>
            <person name="Stuart O.P."/>
            <person name="Cleave R."/>
            <person name="Magrath M.J.L."/>
            <person name="Mikheyev A.S."/>
        </authorList>
    </citation>
    <scope>NUCLEOTIDE SEQUENCE [LARGE SCALE GENOMIC DNA]</scope>
    <source>
        <strain evidence="2">Daus_M_001</strain>
        <tissue evidence="2">Leg muscle</tissue>
    </source>
</reference>
<protein>
    <submittedName>
        <fullName evidence="2">Uncharacterized protein</fullName>
    </submittedName>
</protein>
<feature type="region of interest" description="Disordered" evidence="1">
    <location>
        <begin position="157"/>
        <end position="184"/>
    </location>
</feature>
<name>A0ABQ9G4W7_9NEOP</name>
<dbReference type="Proteomes" id="UP001159363">
    <property type="component" value="Chromosome 14"/>
</dbReference>
<keyword evidence="3" id="KW-1185">Reference proteome</keyword>
<feature type="region of interest" description="Disordered" evidence="1">
    <location>
        <begin position="394"/>
        <end position="420"/>
    </location>
</feature>
<evidence type="ECO:0000313" key="2">
    <source>
        <dbReference type="EMBL" id="KAJ8867499.1"/>
    </source>
</evidence>
<comment type="caution">
    <text evidence="2">The sequence shown here is derived from an EMBL/GenBank/DDBJ whole genome shotgun (WGS) entry which is preliminary data.</text>
</comment>
<gene>
    <name evidence="2" type="ORF">PR048_031301</name>
</gene>
<evidence type="ECO:0000256" key="1">
    <source>
        <dbReference type="SAM" id="MobiDB-lite"/>
    </source>
</evidence>
<accession>A0ABQ9G4W7</accession>